<dbReference type="InterPro" id="IPR035418">
    <property type="entry name" value="AraC-bd_2"/>
</dbReference>
<dbReference type="PANTHER" id="PTHR46796:SF6">
    <property type="entry name" value="ARAC SUBFAMILY"/>
    <property type="match status" value="1"/>
</dbReference>
<keyword evidence="2" id="KW-0238">DNA-binding</keyword>
<dbReference type="Pfam" id="PF12833">
    <property type="entry name" value="HTH_18"/>
    <property type="match status" value="1"/>
</dbReference>
<dbReference type="PROSITE" id="PS00041">
    <property type="entry name" value="HTH_ARAC_FAMILY_1"/>
    <property type="match status" value="1"/>
</dbReference>
<dbReference type="Pfam" id="PF14525">
    <property type="entry name" value="AraC_binding_2"/>
    <property type="match status" value="1"/>
</dbReference>
<dbReference type="Proteomes" id="UP000829069">
    <property type="component" value="Plasmid p1"/>
</dbReference>
<dbReference type="SUPFAM" id="SSF46689">
    <property type="entry name" value="Homeodomain-like"/>
    <property type="match status" value="1"/>
</dbReference>
<keyword evidence="6" id="KW-1185">Reference proteome</keyword>
<dbReference type="SMART" id="SM00342">
    <property type="entry name" value="HTH_ARAC"/>
    <property type="match status" value="1"/>
</dbReference>
<sequence length="296" mass="32736">MTRSLIPVSVEHTYARRFSAVMRNREFGALKLSEIAVSESALYRDPGQEHDVFPSYMLCYQVEGMAELFQGGRSATLQPGEFTVYDAKRPMRIEYGKDFRCLAMLVPQHLVNAPPDAMSHLTAVRMGRSSYAANVIGSLLHSVDTVLDSFTQAGSVRFASGAVDAISATFDSLLGLELAASRLTRQERLRIDITEYIEQHLSDPLLSPDSVAKHFFISLRTVQQLFSSDGGVATTIRERRLSRAERLLEDPFDASPVATVARRCGFGSHSHFSSAFKANTGESPAAYRERHRALVG</sequence>
<dbReference type="InterPro" id="IPR050204">
    <property type="entry name" value="AraC_XylS_family_regulators"/>
</dbReference>
<dbReference type="PRINTS" id="PR00032">
    <property type="entry name" value="HTHARAC"/>
</dbReference>
<evidence type="ECO:0000313" key="6">
    <source>
        <dbReference type="Proteomes" id="UP000829069"/>
    </source>
</evidence>
<dbReference type="EMBL" id="CP093327">
    <property type="protein sequence ID" value="UNK47759.1"/>
    <property type="molecule type" value="Genomic_DNA"/>
</dbReference>
<feature type="domain" description="HTH araC/xylS-type" evidence="4">
    <location>
        <begin position="191"/>
        <end position="290"/>
    </location>
</feature>
<reference evidence="5 6" key="1">
    <citation type="submission" date="2022-03" db="EMBL/GenBank/DDBJ databases">
        <title>Isotopic signatures of nitrous oxide derived from detoxification processes.</title>
        <authorList>
            <person name="Behrendt U."/>
            <person name="Buchen C."/>
            <person name="Well R."/>
            <person name="Ulrich A."/>
            <person name="Rohe L."/>
            <person name="Kolb S."/>
            <person name="Schloter M."/>
            <person name="Horn M.A."/>
            <person name="Augustin J."/>
        </authorList>
    </citation>
    <scope>NUCLEOTIDE SEQUENCE [LARGE SCALE GENOMIC DNA]</scope>
    <source>
        <strain evidence="5 6">S4-C24</strain>
        <plasmid evidence="5 6">p1</plasmid>
    </source>
</reference>
<dbReference type="PROSITE" id="PS01124">
    <property type="entry name" value="HTH_ARAC_FAMILY_2"/>
    <property type="match status" value="1"/>
</dbReference>
<keyword evidence="3" id="KW-0804">Transcription</keyword>
<accession>A0ABY3WBL5</accession>
<evidence type="ECO:0000256" key="3">
    <source>
        <dbReference type="ARBA" id="ARBA00023163"/>
    </source>
</evidence>
<dbReference type="Gene3D" id="1.10.10.60">
    <property type="entry name" value="Homeodomain-like"/>
    <property type="match status" value="1"/>
</dbReference>
<dbReference type="InterPro" id="IPR018060">
    <property type="entry name" value="HTH_AraC"/>
</dbReference>
<keyword evidence="5" id="KW-0614">Plasmid</keyword>
<dbReference type="InterPro" id="IPR009057">
    <property type="entry name" value="Homeodomain-like_sf"/>
</dbReference>
<proteinExistence type="predicted"/>
<name>A0ABY3WBL5_9MICC</name>
<dbReference type="RefSeq" id="WP_241915458.1">
    <property type="nucleotide sequence ID" value="NZ_CP093327.1"/>
</dbReference>
<dbReference type="InterPro" id="IPR018062">
    <property type="entry name" value="HTH_AraC-typ_CS"/>
</dbReference>
<evidence type="ECO:0000256" key="2">
    <source>
        <dbReference type="ARBA" id="ARBA00023125"/>
    </source>
</evidence>
<keyword evidence="1" id="KW-0805">Transcription regulation</keyword>
<evidence type="ECO:0000259" key="4">
    <source>
        <dbReference type="PROSITE" id="PS01124"/>
    </source>
</evidence>
<protein>
    <submittedName>
        <fullName evidence="5">Helix-turn-helix domain-containing protein</fullName>
    </submittedName>
</protein>
<gene>
    <name evidence="5" type="ORF">MNQ99_18725</name>
</gene>
<dbReference type="InterPro" id="IPR020449">
    <property type="entry name" value="Tscrpt_reg_AraC-type_HTH"/>
</dbReference>
<evidence type="ECO:0000313" key="5">
    <source>
        <dbReference type="EMBL" id="UNK47759.1"/>
    </source>
</evidence>
<dbReference type="PANTHER" id="PTHR46796">
    <property type="entry name" value="HTH-TYPE TRANSCRIPTIONAL ACTIVATOR RHAS-RELATED"/>
    <property type="match status" value="1"/>
</dbReference>
<organism evidence="5 6">
    <name type="scientific">Arthrobacter sulfonylureivorans</name>
    <dbReference type="NCBI Taxonomy" id="2486855"/>
    <lineage>
        <taxon>Bacteria</taxon>
        <taxon>Bacillati</taxon>
        <taxon>Actinomycetota</taxon>
        <taxon>Actinomycetes</taxon>
        <taxon>Micrococcales</taxon>
        <taxon>Micrococcaceae</taxon>
        <taxon>Arthrobacter</taxon>
    </lineage>
</organism>
<geneLocation type="plasmid" evidence="5 6">
    <name>p1</name>
</geneLocation>
<evidence type="ECO:0000256" key="1">
    <source>
        <dbReference type="ARBA" id="ARBA00023015"/>
    </source>
</evidence>